<name>A0A8G2BM73_9PROT</name>
<dbReference type="PANTHER" id="PTHR44307:SF2">
    <property type="entry name" value="PHOSPHOETHANOLAMINE METHYLTRANSFERASE ISOFORM X1"/>
    <property type="match status" value="1"/>
</dbReference>
<keyword evidence="7" id="KW-1185">Reference proteome</keyword>
<protein>
    <submittedName>
        <fullName evidence="6">Methyltransferase domain-containing protein</fullName>
    </submittedName>
</protein>
<evidence type="ECO:0000256" key="4">
    <source>
        <dbReference type="ARBA" id="ARBA00025707"/>
    </source>
</evidence>
<dbReference type="Gene3D" id="3.40.50.150">
    <property type="entry name" value="Vaccinia Virus protein VP39"/>
    <property type="match status" value="1"/>
</dbReference>
<keyword evidence="3 6" id="KW-0808">Transferase</keyword>
<comment type="caution">
    <text evidence="6">The sequence shown here is derived from an EMBL/GenBank/DDBJ whole genome shotgun (WGS) entry which is preliminary data.</text>
</comment>
<dbReference type="Proteomes" id="UP000198615">
    <property type="component" value="Unassembled WGS sequence"/>
</dbReference>
<evidence type="ECO:0000256" key="2">
    <source>
        <dbReference type="ARBA" id="ARBA00022603"/>
    </source>
</evidence>
<evidence type="ECO:0000256" key="5">
    <source>
        <dbReference type="SAM" id="MobiDB-lite"/>
    </source>
</evidence>
<dbReference type="InterPro" id="IPR029063">
    <property type="entry name" value="SAM-dependent_MTases_sf"/>
</dbReference>
<dbReference type="GO" id="GO:0032259">
    <property type="term" value="P:methylation"/>
    <property type="evidence" value="ECO:0007669"/>
    <property type="project" value="UniProtKB-KW"/>
</dbReference>
<dbReference type="PANTHER" id="PTHR44307">
    <property type="entry name" value="PHOSPHOETHANOLAMINE METHYLTRANSFERASE"/>
    <property type="match status" value="1"/>
</dbReference>
<sequence>MSEASTITVPWHIRLKAWWEGYDPDEYVEWRDRDPESGADGEDTDDPSMPASIALPKMMSFDDLMASHATESGLNDGDLEFLEEVAPDPVWPRAKVEVSQRVFGRGFVTPGGAEQIIDAAKSLGLDPVQSVLDLTMRLGGEDAAIAGKYGVWVTGYERNPALFEISGLVLPTIPAGDQVRPSFYDPETVELPRKKFDVVLSNENMHCVQDRVALIAKIYESLKDWGQFLMSDFVLPDEKPPSERLMKWLQNRGEPVTLWTKEQYEVALANQTFDVRFVKEESEDYEHRIRHDFAAFVETLNADKVVTETPVARAALVDLAEDWSRLASLLQKGELQLVRILAMKRGES</sequence>
<keyword evidence="2 6" id="KW-0489">Methyltransferase</keyword>
<dbReference type="Pfam" id="PF13489">
    <property type="entry name" value="Methyltransf_23"/>
    <property type="match status" value="1"/>
</dbReference>
<dbReference type="GO" id="GO:0008168">
    <property type="term" value="F:methyltransferase activity"/>
    <property type="evidence" value="ECO:0007669"/>
    <property type="project" value="UniProtKB-KW"/>
</dbReference>
<accession>A0A8G2BM73</accession>
<evidence type="ECO:0000256" key="3">
    <source>
        <dbReference type="ARBA" id="ARBA00022679"/>
    </source>
</evidence>
<dbReference type="SUPFAM" id="SSF53335">
    <property type="entry name" value="S-adenosyl-L-methionine-dependent methyltransferases"/>
    <property type="match status" value="1"/>
</dbReference>
<dbReference type="AlphaFoldDB" id="A0A8G2BM73"/>
<evidence type="ECO:0000313" key="7">
    <source>
        <dbReference type="Proteomes" id="UP000198615"/>
    </source>
</evidence>
<dbReference type="RefSeq" id="WP_028795083.1">
    <property type="nucleotide sequence ID" value="NZ_FNBW01000019.1"/>
</dbReference>
<proteinExistence type="predicted"/>
<comment type="pathway">
    <text evidence="1">Lipid metabolism.</text>
</comment>
<dbReference type="EMBL" id="FNBW01000019">
    <property type="protein sequence ID" value="SDG50703.1"/>
    <property type="molecule type" value="Genomic_DNA"/>
</dbReference>
<comment type="pathway">
    <text evidence="4">Phospholipid metabolism.</text>
</comment>
<feature type="compositionally biased region" description="Acidic residues" evidence="5">
    <location>
        <begin position="37"/>
        <end position="46"/>
    </location>
</feature>
<reference evidence="6 7" key="1">
    <citation type="submission" date="2016-10" db="EMBL/GenBank/DDBJ databases">
        <authorList>
            <person name="Varghese N."/>
            <person name="Submissions S."/>
        </authorList>
    </citation>
    <scope>NUCLEOTIDE SEQUENCE [LARGE SCALE GENOMIC DNA]</scope>
    <source>
        <strain evidence="6 7">DSM 18839</strain>
    </source>
</reference>
<evidence type="ECO:0000256" key="1">
    <source>
        <dbReference type="ARBA" id="ARBA00005189"/>
    </source>
</evidence>
<gene>
    <name evidence="6" type="ORF">SAMN05660686_04655</name>
</gene>
<evidence type="ECO:0000313" key="6">
    <source>
        <dbReference type="EMBL" id="SDG50703.1"/>
    </source>
</evidence>
<feature type="region of interest" description="Disordered" evidence="5">
    <location>
        <begin position="30"/>
        <end position="52"/>
    </location>
</feature>
<organism evidence="6 7">
    <name type="scientific">Thalassobaculum litoreum DSM 18839</name>
    <dbReference type="NCBI Taxonomy" id="1123362"/>
    <lineage>
        <taxon>Bacteria</taxon>
        <taxon>Pseudomonadati</taxon>
        <taxon>Pseudomonadota</taxon>
        <taxon>Alphaproteobacteria</taxon>
        <taxon>Rhodospirillales</taxon>
        <taxon>Thalassobaculaceae</taxon>
        <taxon>Thalassobaculum</taxon>
    </lineage>
</organism>